<comment type="similarity">
    <text evidence="1">Belongs to the ROK (NagC/XylR) family.</text>
</comment>
<protein>
    <submittedName>
        <fullName evidence="2">ROK family protein</fullName>
    </submittedName>
</protein>
<dbReference type="EMBL" id="JACRUO010000001">
    <property type="protein sequence ID" value="MBD3688961.1"/>
    <property type="molecule type" value="Genomic_DNA"/>
</dbReference>
<dbReference type="PANTHER" id="PTHR18964:SF146">
    <property type="entry name" value="POLYPHOSPHATE GLUCOKINASE"/>
    <property type="match status" value="1"/>
</dbReference>
<dbReference type="NCBIfam" id="NF045942">
    <property type="entry name" value="PolPhglucPhase"/>
    <property type="match status" value="1"/>
</dbReference>
<reference evidence="2 3" key="1">
    <citation type="submission" date="2020-08" db="EMBL/GenBank/DDBJ databases">
        <title>Winkia gen. nov., sp. nov., isolated from faeces of the Anser albifrons in China.</title>
        <authorList>
            <person name="Liu Q."/>
        </authorList>
    </citation>
    <scope>NUCLEOTIDE SEQUENCE [LARGE SCALE GENOMIC DNA]</scope>
    <source>
        <strain evidence="2 3">C62</strain>
    </source>
</reference>
<dbReference type="Proteomes" id="UP000627538">
    <property type="component" value="Unassembled WGS sequence"/>
</dbReference>
<evidence type="ECO:0000313" key="3">
    <source>
        <dbReference type="Proteomes" id="UP000627538"/>
    </source>
</evidence>
<organism evidence="2 3">
    <name type="scientific">Nanchangia anserum</name>
    <dbReference type="NCBI Taxonomy" id="2692125"/>
    <lineage>
        <taxon>Bacteria</taxon>
        <taxon>Bacillati</taxon>
        <taxon>Actinomycetota</taxon>
        <taxon>Actinomycetes</taxon>
        <taxon>Actinomycetales</taxon>
        <taxon>Actinomycetaceae</taxon>
        <taxon>Nanchangia</taxon>
    </lineage>
</organism>
<keyword evidence="3" id="KW-1185">Reference proteome</keyword>
<evidence type="ECO:0000256" key="1">
    <source>
        <dbReference type="ARBA" id="ARBA00006479"/>
    </source>
</evidence>
<dbReference type="InterPro" id="IPR043129">
    <property type="entry name" value="ATPase_NBD"/>
</dbReference>
<dbReference type="SUPFAM" id="SSF53067">
    <property type="entry name" value="Actin-like ATPase domain"/>
    <property type="match status" value="1"/>
</dbReference>
<comment type="caution">
    <text evidence="2">The sequence shown here is derived from an EMBL/GenBank/DDBJ whole genome shotgun (WGS) entry which is preliminary data.</text>
</comment>
<dbReference type="PANTHER" id="PTHR18964">
    <property type="entry name" value="ROK (REPRESSOR, ORF, KINASE) FAMILY"/>
    <property type="match status" value="1"/>
</dbReference>
<proteinExistence type="inferred from homology"/>
<gene>
    <name evidence="2" type="ORF">H8R10_01750</name>
</gene>
<accession>A0A8I0GBH0</accession>
<dbReference type="RefSeq" id="WP_191071046.1">
    <property type="nucleotide sequence ID" value="NZ_CP060506.1"/>
</dbReference>
<dbReference type="AlphaFoldDB" id="A0A8I0GBH0"/>
<dbReference type="Gene3D" id="3.30.420.40">
    <property type="match status" value="2"/>
</dbReference>
<dbReference type="InterPro" id="IPR000600">
    <property type="entry name" value="ROK"/>
</dbReference>
<dbReference type="CDD" id="cd24058">
    <property type="entry name" value="ASKHA_NBD_ROK_PPGK"/>
    <property type="match status" value="1"/>
</dbReference>
<sequence>MRTALGIDVGGSGVKGALVDLDKGEFVTERFRIETPQPATPEAVADVIGRIVEHFGVGDDAPIGVCFPAPLPDGVAPYIANLDQAWAGLNVAEFIGERIGRSVSALNDADAAGLAEMRHGVGKTRSKGVVLFTTLGTGIGSALFIDGRLVPNTELGHLEIDGHDAESRAAASVRKAKDLSWPKYIKRLQRYYEVVVNLFSPSLIVVGGGISRKHDKFLPHLKLRCEIVPAELRNTAGIVGAATFAAEQSEK</sequence>
<name>A0A8I0GBH0_9ACTO</name>
<evidence type="ECO:0000313" key="2">
    <source>
        <dbReference type="EMBL" id="MBD3688961.1"/>
    </source>
</evidence>
<dbReference type="Pfam" id="PF00480">
    <property type="entry name" value="ROK"/>
    <property type="match status" value="1"/>
</dbReference>